<proteinExistence type="predicted"/>
<reference evidence="2 3" key="1">
    <citation type="journal article" date="2019" name="Environ. Microbiol.">
        <title>Species interactions and distinct microbial communities in high Arctic permafrost affected cryosols are associated with the CH4 and CO2 gas fluxes.</title>
        <authorList>
            <person name="Altshuler I."/>
            <person name="Hamel J."/>
            <person name="Turney S."/>
            <person name="Magnuson E."/>
            <person name="Levesque R."/>
            <person name="Greer C."/>
            <person name="Whyte L.G."/>
        </authorList>
    </citation>
    <scope>NUCLEOTIDE SEQUENCE [LARGE SCALE GENOMIC DNA]</scope>
    <source>
        <strain evidence="2 3">E3</strain>
    </source>
</reference>
<dbReference type="Pfam" id="PF07157">
    <property type="entry name" value="DNA_circ_N"/>
    <property type="match status" value="1"/>
</dbReference>
<dbReference type="Proteomes" id="UP000317933">
    <property type="component" value="Unassembled WGS sequence"/>
</dbReference>
<name>A0A502HSZ9_9PSED</name>
<accession>A0A502HSZ9</accession>
<protein>
    <recommendedName>
        <fullName evidence="1">DNA circulation N-terminal domain-containing protein</fullName>
    </recommendedName>
</protein>
<gene>
    <name evidence="2" type="ORF">EAH78_18265</name>
</gene>
<evidence type="ECO:0000259" key="1">
    <source>
        <dbReference type="Pfam" id="PF07157"/>
    </source>
</evidence>
<dbReference type="EMBL" id="RCZE01000008">
    <property type="protein sequence ID" value="TPG76308.1"/>
    <property type="molecule type" value="Genomic_DNA"/>
</dbReference>
<dbReference type="AlphaFoldDB" id="A0A502HSZ9"/>
<organism evidence="2 3">
    <name type="scientific">Pseudomonas arsenicoxydans</name>
    <dbReference type="NCBI Taxonomy" id="702115"/>
    <lineage>
        <taxon>Bacteria</taxon>
        <taxon>Pseudomonadati</taxon>
        <taxon>Pseudomonadota</taxon>
        <taxon>Gammaproteobacteria</taxon>
        <taxon>Pseudomonadales</taxon>
        <taxon>Pseudomonadaceae</taxon>
        <taxon>Pseudomonas</taxon>
    </lineage>
</organism>
<evidence type="ECO:0000313" key="3">
    <source>
        <dbReference type="Proteomes" id="UP000317933"/>
    </source>
</evidence>
<evidence type="ECO:0000313" key="2">
    <source>
        <dbReference type="EMBL" id="TPG76308.1"/>
    </source>
</evidence>
<comment type="caution">
    <text evidence="2">The sequence shown here is derived from an EMBL/GenBank/DDBJ whole genome shotgun (WGS) entry which is preliminary data.</text>
</comment>
<sequence length="446" mass="47879">MSFYNGLKLPGQDLILGAAKPGAQVKHPLSDLLPASFRGVEFLVRDESAKGIGRRISPHEYPNSDRRFIEDVGKVLPIITVTAFVCGPDWVEKTGELSVALKKKGPGRLVLPFFASFMAFVAPFGIKVDQRELGCAEFRIDFYYGDNTIQQPEPQKTPADVSAKAKTALDKIKDKYNELKGVVNSAYAAAQEQIDMIKSSEFVAGISEVMTMASDAADAIKLASDIVGRATSFLKNPAGYGLAMFLPSDVTPGLWQLASYFTSDNAKKTSGAAIGFAKTFGTGDSGAPYSIALHEPTTWIRREANESRIAIVDANRVAALVLANNAVAATEFDTREEILQARATLSEAYNAIMRSGHPISSSGEVMVAVNDVVAATISVLEAQAQNKYLTESITVQTPVAAPVLAYRLYGEIGLNDSVQTLRALNLGQDSLALRGDVVVYRGAENA</sequence>
<dbReference type="RefSeq" id="WP_140668747.1">
    <property type="nucleotide sequence ID" value="NZ_RCZE01000008.1"/>
</dbReference>
<feature type="domain" description="DNA circulation N-terminal" evidence="1">
    <location>
        <begin position="32"/>
        <end position="114"/>
    </location>
</feature>
<dbReference type="InterPro" id="IPR009826">
    <property type="entry name" value="DNA_circ_N"/>
</dbReference>